<gene>
    <name evidence="1" type="ORF">DCAR_015824</name>
</gene>
<name>A0A165A2P5_DAUCS</name>
<dbReference type="PANTHER" id="PTHR44013:SF1">
    <property type="entry name" value="ZINC-TYPE ALCOHOL DEHYDROGENASE-LIKE PROTEIN C16A3.02C"/>
    <property type="match status" value="1"/>
</dbReference>
<comment type="caution">
    <text evidence="1">The sequence shown here is derived from an EMBL/GenBank/DDBJ whole genome shotgun (WGS) entry which is preliminary data.</text>
</comment>
<proteinExistence type="predicted"/>
<reference evidence="1" key="1">
    <citation type="journal article" date="2016" name="Nat. Genet.">
        <title>A high-quality carrot genome assembly provides new insights into carotenoid accumulation and asterid genome evolution.</title>
        <authorList>
            <person name="Iorizzo M."/>
            <person name="Ellison S."/>
            <person name="Senalik D."/>
            <person name="Zeng P."/>
            <person name="Satapoomin P."/>
            <person name="Huang J."/>
            <person name="Bowman M."/>
            <person name="Iovene M."/>
            <person name="Sanseverino W."/>
            <person name="Cavagnaro P."/>
            <person name="Yildiz M."/>
            <person name="Macko-Podgorni A."/>
            <person name="Moranska E."/>
            <person name="Grzebelus E."/>
            <person name="Grzebelus D."/>
            <person name="Ashrafi H."/>
            <person name="Zheng Z."/>
            <person name="Cheng S."/>
            <person name="Spooner D."/>
            <person name="Van Deynze A."/>
            <person name="Simon P."/>
        </authorList>
    </citation>
    <scope>NUCLEOTIDE SEQUENCE [LARGE SCALE GENOMIC DNA]</scope>
    <source>
        <tissue evidence="1">Leaf</tissue>
    </source>
</reference>
<dbReference type="SUPFAM" id="SSF50129">
    <property type="entry name" value="GroES-like"/>
    <property type="match status" value="1"/>
</dbReference>
<sequence length="75" mass="7816">MLGTTTRGGLVEYAVAKQEVMVLRPLELSAGECAALGTRGLTAYQCLITAGVAKLGNIHVTITCGSCTIDFVKKT</sequence>
<dbReference type="Gene3D" id="3.40.50.720">
    <property type="entry name" value="NAD(P)-binding Rossmann-like Domain"/>
    <property type="match status" value="1"/>
</dbReference>
<protein>
    <submittedName>
        <fullName evidence="1">Uncharacterized protein</fullName>
    </submittedName>
</protein>
<dbReference type="InterPro" id="IPR011032">
    <property type="entry name" value="GroES-like_sf"/>
</dbReference>
<evidence type="ECO:0000313" key="1">
    <source>
        <dbReference type="EMBL" id="KZM96814.1"/>
    </source>
</evidence>
<dbReference type="STRING" id="79200.A0A165A2P5"/>
<dbReference type="PANTHER" id="PTHR44013">
    <property type="entry name" value="ZINC-TYPE ALCOHOL DEHYDROGENASE-LIKE PROTEIN C16A3.02C"/>
    <property type="match status" value="1"/>
</dbReference>
<dbReference type="Gramene" id="KZM96814">
    <property type="protein sequence ID" value="KZM96814"/>
    <property type="gene ID" value="DCAR_015824"/>
</dbReference>
<dbReference type="AlphaFoldDB" id="A0A165A2P5"/>
<dbReference type="InterPro" id="IPR052733">
    <property type="entry name" value="Chloroplast_QOR"/>
</dbReference>
<dbReference type="EMBL" id="LNRQ01000004">
    <property type="protein sequence ID" value="KZM96814.1"/>
    <property type="molecule type" value="Genomic_DNA"/>
</dbReference>
<organism evidence="1">
    <name type="scientific">Daucus carota subsp. sativus</name>
    <name type="common">Carrot</name>
    <dbReference type="NCBI Taxonomy" id="79200"/>
    <lineage>
        <taxon>Eukaryota</taxon>
        <taxon>Viridiplantae</taxon>
        <taxon>Streptophyta</taxon>
        <taxon>Embryophyta</taxon>
        <taxon>Tracheophyta</taxon>
        <taxon>Spermatophyta</taxon>
        <taxon>Magnoliopsida</taxon>
        <taxon>eudicotyledons</taxon>
        <taxon>Gunneridae</taxon>
        <taxon>Pentapetalae</taxon>
        <taxon>asterids</taxon>
        <taxon>campanulids</taxon>
        <taxon>Apiales</taxon>
        <taxon>Apiaceae</taxon>
        <taxon>Apioideae</taxon>
        <taxon>Scandiceae</taxon>
        <taxon>Daucinae</taxon>
        <taxon>Daucus</taxon>
        <taxon>Daucus sect. Daucus</taxon>
    </lineage>
</organism>
<dbReference type="Gene3D" id="3.90.180.10">
    <property type="entry name" value="Medium-chain alcohol dehydrogenases, catalytic domain"/>
    <property type="match status" value="1"/>
</dbReference>
<accession>A0A165A2P5</accession>